<dbReference type="EMBL" id="BART01022063">
    <property type="protein sequence ID" value="GAG91960.1"/>
    <property type="molecule type" value="Genomic_DNA"/>
</dbReference>
<dbReference type="AlphaFoldDB" id="X1BA66"/>
<proteinExistence type="predicted"/>
<sequence>MCGTPVTQGSPDIFSPSLAADKGEKFGFSYDKFVQKRFFNNGYRLVAKRGSLEEISDKIFLNALRFTKKECLDLPEKLYTSIPIELIGENAK</sequence>
<protein>
    <submittedName>
        <fullName evidence="1">Uncharacterized protein</fullName>
    </submittedName>
</protein>
<gene>
    <name evidence="1" type="ORF">S01H4_40504</name>
</gene>
<comment type="caution">
    <text evidence="1">The sequence shown here is derived from an EMBL/GenBank/DDBJ whole genome shotgun (WGS) entry which is preliminary data.</text>
</comment>
<evidence type="ECO:0000313" key="1">
    <source>
        <dbReference type="EMBL" id="GAG91960.1"/>
    </source>
</evidence>
<organism evidence="1">
    <name type="scientific">marine sediment metagenome</name>
    <dbReference type="NCBI Taxonomy" id="412755"/>
    <lineage>
        <taxon>unclassified sequences</taxon>
        <taxon>metagenomes</taxon>
        <taxon>ecological metagenomes</taxon>
    </lineage>
</organism>
<reference evidence="1" key="1">
    <citation type="journal article" date="2014" name="Front. Microbiol.">
        <title>High frequency of phylogenetically diverse reductive dehalogenase-homologous genes in deep subseafloor sedimentary metagenomes.</title>
        <authorList>
            <person name="Kawai M."/>
            <person name="Futagami T."/>
            <person name="Toyoda A."/>
            <person name="Takaki Y."/>
            <person name="Nishi S."/>
            <person name="Hori S."/>
            <person name="Arai W."/>
            <person name="Tsubouchi T."/>
            <person name="Morono Y."/>
            <person name="Uchiyama I."/>
            <person name="Ito T."/>
            <person name="Fujiyama A."/>
            <person name="Inagaki F."/>
            <person name="Takami H."/>
        </authorList>
    </citation>
    <scope>NUCLEOTIDE SEQUENCE</scope>
    <source>
        <strain evidence="1">Expedition CK06-06</strain>
    </source>
</reference>
<name>X1BA66_9ZZZZ</name>
<feature type="non-terminal residue" evidence="1">
    <location>
        <position position="92"/>
    </location>
</feature>
<accession>X1BA66</accession>